<dbReference type="GeneID" id="18914351"/>
<dbReference type="OrthoDB" id="3218112at2759"/>
<sequence length="337" mass="38491">MVFPAQHHPTLYFEDGNVVLSAVAADGQRRYFRVHRSILCRYSPVLEEMFQIPPADDECYDGVLHVEMPDSAEELGSLLGVLYDPLGTAYKRFCPNTPVLVHGTLKLAIKYECEALRSRVVENIEADWPQTLAQWDARRQETIIARSEHYLRTNGKVDGLYLDDRLPEPASTIRIASDFNIPSILPAAFYQLSLISTDADWDGYRTNLTTEGKHLRFGARTARWKLLDKRDLMRLVHGQKLLAAYTRAIGTDIFGIRCPRNSQGCSRARSDCWKYMQENAPVSMDDPLEILHDCMSLNELFTNNDLPCETCTSEISQLAEKKRRELWRSLPAFFNLA</sequence>
<dbReference type="Proteomes" id="UP000008370">
    <property type="component" value="Unassembled WGS sequence"/>
</dbReference>
<feature type="domain" description="BTB" evidence="1">
    <location>
        <begin position="16"/>
        <end position="84"/>
    </location>
</feature>
<name>K5WQX9_PHACS</name>
<dbReference type="Pfam" id="PF00651">
    <property type="entry name" value="BTB"/>
    <property type="match status" value="1"/>
</dbReference>
<dbReference type="AlphaFoldDB" id="K5WQX9"/>
<keyword evidence="3" id="KW-1185">Reference proteome</keyword>
<dbReference type="SUPFAM" id="SSF54695">
    <property type="entry name" value="POZ domain"/>
    <property type="match status" value="1"/>
</dbReference>
<reference evidence="2 3" key="1">
    <citation type="journal article" date="2012" name="BMC Genomics">
        <title>Comparative genomics of the white-rot fungi, Phanerochaete carnosa and P. chrysosporium, to elucidate the genetic basis of the distinct wood types they colonize.</title>
        <authorList>
            <person name="Suzuki H."/>
            <person name="MacDonald J."/>
            <person name="Syed K."/>
            <person name="Salamov A."/>
            <person name="Hori C."/>
            <person name="Aerts A."/>
            <person name="Henrissat B."/>
            <person name="Wiebenga A."/>
            <person name="vanKuyk P.A."/>
            <person name="Barry K."/>
            <person name="Lindquist E."/>
            <person name="LaButti K."/>
            <person name="Lapidus A."/>
            <person name="Lucas S."/>
            <person name="Coutinho P."/>
            <person name="Gong Y."/>
            <person name="Samejima M."/>
            <person name="Mahadevan R."/>
            <person name="Abou-Zaid M."/>
            <person name="de Vries R.P."/>
            <person name="Igarashi K."/>
            <person name="Yadav J.S."/>
            <person name="Grigoriev I.V."/>
            <person name="Master E.R."/>
        </authorList>
    </citation>
    <scope>NUCLEOTIDE SEQUENCE [LARGE SCALE GENOMIC DNA]</scope>
    <source>
        <strain evidence="2 3">HHB-10118-sp</strain>
    </source>
</reference>
<dbReference type="InterPro" id="IPR000210">
    <property type="entry name" value="BTB/POZ_dom"/>
</dbReference>
<gene>
    <name evidence="2" type="ORF">PHACADRAFT_248407</name>
</gene>
<organism evidence="2 3">
    <name type="scientific">Phanerochaete carnosa (strain HHB-10118-sp)</name>
    <name type="common">White-rot fungus</name>
    <name type="synonym">Peniophora carnosa</name>
    <dbReference type="NCBI Taxonomy" id="650164"/>
    <lineage>
        <taxon>Eukaryota</taxon>
        <taxon>Fungi</taxon>
        <taxon>Dikarya</taxon>
        <taxon>Basidiomycota</taxon>
        <taxon>Agaricomycotina</taxon>
        <taxon>Agaricomycetes</taxon>
        <taxon>Polyporales</taxon>
        <taxon>Phanerochaetaceae</taxon>
        <taxon>Phanerochaete</taxon>
    </lineage>
</organism>
<protein>
    <recommendedName>
        <fullName evidence="1">BTB domain-containing protein</fullName>
    </recommendedName>
</protein>
<dbReference type="PROSITE" id="PS50097">
    <property type="entry name" value="BTB"/>
    <property type="match status" value="1"/>
</dbReference>
<evidence type="ECO:0000313" key="2">
    <source>
        <dbReference type="EMBL" id="EKM61664.1"/>
    </source>
</evidence>
<dbReference type="InParanoid" id="K5WQX9"/>
<dbReference type="KEGG" id="pco:PHACADRAFT_248407"/>
<accession>K5WQX9</accession>
<dbReference type="InterPro" id="IPR011333">
    <property type="entry name" value="SKP1/BTB/POZ_sf"/>
</dbReference>
<dbReference type="EMBL" id="JH930468">
    <property type="protein sequence ID" value="EKM61664.1"/>
    <property type="molecule type" value="Genomic_DNA"/>
</dbReference>
<proteinExistence type="predicted"/>
<dbReference type="Gene3D" id="3.30.710.10">
    <property type="entry name" value="Potassium Channel Kv1.1, Chain A"/>
    <property type="match status" value="1"/>
</dbReference>
<dbReference type="RefSeq" id="XP_007391068.1">
    <property type="nucleotide sequence ID" value="XM_007391006.1"/>
</dbReference>
<evidence type="ECO:0000313" key="3">
    <source>
        <dbReference type="Proteomes" id="UP000008370"/>
    </source>
</evidence>
<dbReference type="HOGENOM" id="CLU_033082_7_1_1"/>
<evidence type="ECO:0000259" key="1">
    <source>
        <dbReference type="PROSITE" id="PS50097"/>
    </source>
</evidence>